<evidence type="ECO:0000313" key="4">
    <source>
        <dbReference type="Proteomes" id="UP000243498"/>
    </source>
</evidence>
<keyword evidence="2" id="KW-0812">Transmembrane</keyword>
<feature type="transmembrane region" description="Helical" evidence="2">
    <location>
        <begin position="12"/>
        <end position="34"/>
    </location>
</feature>
<feature type="transmembrane region" description="Helical" evidence="2">
    <location>
        <begin position="54"/>
        <end position="75"/>
    </location>
</feature>
<gene>
    <name evidence="3" type="ORF">NOR_07600</name>
</gene>
<evidence type="ECO:0000313" key="3">
    <source>
        <dbReference type="EMBL" id="OAA36255.1"/>
    </source>
</evidence>
<dbReference type="Proteomes" id="UP000243498">
    <property type="component" value="Unassembled WGS sequence"/>
</dbReference>
<dbReference type="PANTHER" id="PTHR35587">
    <property type="entry name" value="EXPRESSED PROTEIN"/>
    <property type="match status" value="1"/>
</dbReference>
<feature type="transmembrane region" description="Helical" evidence="2">
    <location>
        <begin position="607"/>
        <end position="626"/>
    </location>
</feature>
<reference evidence="3 4" key="1">
    <citation type="journal article" date="2016" name="Genome Biol. Evol.">
        <title>Divergent and convergent evolution of fungal pathogenicity.</title>
        <authorList>
            <person name="Shang Y."/>
            <person name="Xiao G."/>
            <person name="Zheng P."/>
            <person name="Cen K."/>
            <person name="Zhan S."/>
            <person name="Wang C."/>
        </authorList>
    </citation>
    <scope>NUCLEOTIDE SEQUENCE [LARGE SCALE GENOMIC DNA]</scope>
    <source>
        <strain evidence="3 4">RCEF 4871</strain>
    </source>
</reference>
<evidence type="ECO:0000256" key="1">
    <source>
        <dbReference type="SAM" id="MobiDB-lite"/>
    </source>
</evidence>
<feature type="transmembrane region" description="Helical" evidence="2">
    <location>
        <begin position="229"/>
        <end position="253"/>
    </location>
</feature>
<dbReference type="EMBL" id="AZHC01000036">
    <property type="protein sequence ID" value="OAA36255.1"/>
    <property type="molecule type" value="Genomic_DNA"/>
</dbReference>
<proteinExistence type="predicted"/>
<feature type="transmembrane region" description="Helical" evidence="2">
    <location>
        <begin position="273"/>
        <end position="291"/>
    </location>
</feature>
<keyword evidence="2" id="KW-1133">Transmembrane helix</keyword>
<feature type="transmembrane region" description="Helical" evidence="2">
    <location>
        <begin position="143"/>
        <end position="164"/>
    </location>
</feature>
<organism evidence="3 4">
    <name type="scientific">Metarhizium rileyi (strain RCEF 4871)</name>
    <name type="common">Nomuraea rileyi</name>
    <dbReference type="NCBI Taxonomy" id="1649241"/>
    <lineage>
        <taxon>Eukaryota</taxon>
        <taxon>Fungi</taxon>
        <taxon>Dikarya</taxon>
        <taxon>Ascomycota</taxon>
        <taxon>Pezizomycotina</taxon>
        <taxon>Sordariomycetes</taxon>
        <taxon>Hypocreomycetidae</taxon>
        <taxon>Hypocreales</taxon>
        <taxon>Clavicipitaceae</taxon>
        <taxon>Metarhizium</taxon>
    </lineage>
</organism>
<dbReference type="OrthoDB" id="5217806at2759"/>
<feature type="compositionally biased region" description="Polar residues" evidence="1">
    <location>
        <begin position="431"/>
        <end position="442"/>
    </location>
</feature>
<dbReference type="AlphaFoldDB" id="A0A166S541"/>
<keyword evidence="2" id="KW-0472">Membrane</keyword>
<sequence>MAQTGQTWLMVHAGLTGFILVPTIVVWLATLCLARRREDPARESFIWLKACHPLFLLCLFLVVASDVSGIILMSWQSGDGSFDEAAHPASAVNSLDQTYQYSGLAATLFRNVVNALFVILFAELGNGFRYAQSRRHPRLRNRIRIAAFLAATVLFALSVVYFAVPLAASVQYNETRSALLLASLQRAWNKAKLLGAALNIISFVVSIVQVVYAWFVVVQYAGLPARKSAVLYLVSTILDAVRWVFLTVLLGKWHLHGHQAPHALTTIEPVFDSWIRFVILMLLLVIGTRGIDGLWGIMQHWTQAEYPQPPASSYDQAPLSRSTYYQPQQHEYPAWQCPQSNPDPYGAWNVHELATPQQVAQIEELEARQTQQPVYYSDAYQMPGVSGRKEGTSLLPETFFAPPSSYTSLPFQHHHGRKGRARTTALLYFRNQTPSNSPQAQTARKEKQRTQDYATDSEEDVPRQMARQQPQQGPVQQPQIRAAVNTSEKSNPLKLRLDLNLDVDIQLRAKIHGDVTLALLDNSNNNNNSSNSNDQSAPGHLRKLAAPFAGTHTAKDWQANAKFQTLPRLAYACAKIGWYQGSGLFFLNALINYAWSRNPALLRDPVQKAIAGAMIAIMWASGWWYAKKGVTSNAVAVGAVGALQGYSAFTI</sequence>
<dbReference type="STRING" id="1081105.A0A166S541"/>
<dbReference type="PANTHER" id="PTHR35587:SF4">
    <property type="match status" value="1"/>
</dbReference>
<keyword evidence="4" id="KW-1185">Reference proteome</keyword>
<accession>A0A166S541</accession>
<name>A0A166S541_METRR</name>
<feature type="compositionally biased region" description="Low complexity" evidence="1">
    <location>
        <begin position="463"/>
        <end position="481"/>
    </location>
</feature>
<protein>
    <submittedName>
        <fullName evidence="3">Uncharacterized protein</fullName>
    </submittedName>
</protein>
<feature type="transmembrane region" description="Helical" evidence="2">
    <location>
        <begin position="576"/>
        <end position="595"/>
    </location>
</feature>
<comment type="caution">
    <text evidence="3">The sequence shown here is derived from an EMBL/GenBank/DDBJ whole genome shotgun (WGS) entry which is preliminary data.</text>
</comment>
<feature type="transmembrane region" description="Helical" evidence="2">
    <location>
        <begin position="101"/>
        <end position="122"/>
    </location>
</feature>
<evidence type="ECO:0000256" key="2">
    <source>
        <dbReference type="SAM" id="Phobius"/>
    </source>
</evidence>
<feature type="transmembrane region" description="Helical" evidence="2">
    <location>
        <begin position="193"/>
        <end position="217"/>
    </location>
</feature>
<feature type="region of interest" description="Disordered" evidence="1">
    <location>
        <begin position="431"/>
        <end position="489"/>
    </location>
</feature>